<evidence type="ECO:0000313" key="4">
    <source>
        <dbReference type="Proteomes" id="UP001108240"/>
    </source>
</evidence>
<feature type="domain" description="DUF4806" evidence="2">
    <location>
        <begin position="257"/>
        <end position="330"/>
    </location>
</feature>
<feature type="compositionally biased region" description="Polar residues" evidence="1">
    <location>
        <begin position="182"/>
        <end position="191"/>
    </location>
</feature>
<feature type="region of interest" description="Disordered" evidence="1">
    <location>
        <begin position="167"/>
        <end position="192"/>
    </location>
</feature>
<sequence>MFLIVIFESTNEVEVVPDIWVKNNTCLWPPYKREETVKAVKSQEPPGARWIPYKVRIILSKVTYEEARLKLPEAERFTDLTGSEDSPLKRRRRRMKKNVVLEQEDSESERQQASTLPSPPEMASAKKRPYSLSLLSQSSPTAVNVGSSGNERTAVSELCSERRCNITPTPLSRMREDVDSLSGGNTTPSQVRTDHSGILINRRTTATPTRAQNADFSESVIRTILTNQEVIKDQMGILVKLVHQLKGTAEESPSLPPETLPVATLQELLVLEGQLLDQEFKKTLTITLAQRGGTAVKDTVWRMMGYLLTNELARQMNWKGANGKAAFKNLILRGIINEAVRRNRLTATSTDQETELWIKRWLHLAGDRDGGRRARQRTDN</sequence>
<dbReference type="OMA" id="KSSTRIM"/>
<reference evidence="3" key="1">
    <citation type="submission" date="2025-08" db="UniProtKB">
        <authorList>
            <consortium name="Ensembl"/>
        </authorList>
    </citation>
    <scope>IDENTIFICATION</scope>
</reference>
<dbReference type="Ensembl" id="ENSCCRT00000000931.2">
    <property type="protein sequence ID" value="ENSCCRP00000000823.2"/>
    <property type="gene ID" value="ENSCCRG00000000558.2"/>
</dbReference>
<name>A0A8C0XW81_CYPCA</name>
<proteinExistence type="predicted"/>
<feature type="region of interest" description="Disordered" evidence="1">
    <location>
        <begin position="80"/>
        <end position="128"/>
    </location>
</feature>
<accession>A0A8C0XW81</accession>
<evidence type="ECO:0000256" key="1">
    <source>
        <dbReference type="SAM" id="MobiDB-lite"/>
    </source>
</evidence>
<evidence type="ECO:0000313" key="3">
    <source>
        <dbReference type="Ensembl" id="ENSCCRP00000000823.2"/>
    </source>
</evidence>
<dbReference type="PANTHER" id="PTHR34153">
    <property type="entry name" value="SI:CH211-262H13.3-RELATED-RELATED"/>
    <property type="match status" value="1"/>
</dbReference>
<dbReference type="AlphaFoldDB" id="A0A8C0XW81"/>
<dbReference type="PANTHER" id="PTHR34153:SF2">
    <property type="entry name" value="SI:CH211-262H13.3-RELATED"/>
    <property type="match status" value="1"/>
</dbReference>
<protein>
    <recommendedName>
        <fullName evidence="2">DUF4806 domain-containing protein</fullName>
    </recommendedName>
</protein>
<organism evidence="3 4">
    <name type="scientific">Cyprinus carpio carpio</name>
    <dbReference type="NCBI Taxonomy" id="630221"/>
    <lineage>
        <taxon>Eukaryota</taxon>
        <taxon>Metazoa</taxon>
        <taxon>Chordata</taxon>
        <taxon>Craniata</taxon>
        <taxon>Vertebrata</taxon>
        <taxon>Euteleostomi</taxon>
        <taxon>Actinopterygii</taxon>
        <taxon>Neopterygii</taxon>
        <taxon>Teleostei</taxon>
        <taxon>Ostariophysi</taxon>
        <taxon>Cypriniformes</taxon>
        <taxon>Cyprinidae</taxon>
        <taxon>Cyprininae</taxon>
        <taxon>Cyprinus</taxon>
    </lineage>
</organism>
<dbReference type="InterPro" id="IPR032071">
    <property type="entry name" value="DUF4806"/>
</dbReference>
<evidence type="ECO:0000259" key="2">
    <source>
        <dbReference type="Pfam" id="PF16064"/>
    </source>
</evidence>
<reference evidence="3" key="2">
    <citation type="submission" date="2025-09" db="UniProtKB">
        <authorList>
            <consortium name="Ensembl"/>
        </authorList>
    </citation>
    <scope>IDENTIFICATION</scope>
</reference>
<dbReference type="GeneTree" id="ENSGT01060000248712"/>
<dbReference type="Proteomes" id="UP001108240">
    <property type="component" value="Unplaced"/>
</dbReference>
<keyword evidence="4" id="KW-1185">Reference proteome</keyword>
<dbReference type="Pfam" id="PF16064">
    <property type="entry name" value="DUF4806"/>
    <property type="match status" value="1"/>
</dbReference>